<name>A0A0B2AHE8_9MICC</name>
<feature type="transmembrane region" description="Helical" evidence="1">
    <location>
        <begin position="195"/>
        <end position="218"/>
    </location>
</feature>
<keyword evidence="3" id="KW-1185">Reference proteome</keyword>
<sequence length="589" mass="63273">MPSYSWALVAVALAALVLGVESLLRVNLQSIGALGLVSALPPTYFFALGLALVGFVATLSLHKARPALLTLQVLVLVVILQGADPIIHGLPRLEASYRHLGIADYIAQTGHLDPRLDAYFNWPGFFSLLAMLSGSTGSRDLSSVATWAPIGINILMLVPLLALASRMTSNWRHAWASVWMFYLASWVGQDYLSPQAFAFLLMVILLACVLTVFGGWAWPPNKQRLIARLKRIVTFLDPAVHLRQRTGLARGDLAVLGLGCTLFIVAMTAAHQLTPFAVVPVLAAFLLTGRLRLRMLTLLAIVFPIVWLAVVAAPYTVGHIDSLIGSLGELGQTTSKAVTGRIAGSDEHLFVVNTRLAETAGVLILGSIGAVVARGRRVSWLTAALGAGMPVVLYVVQPYGGELLLRLYMYGLPFAAILMVVPLMRKSSAPLGWMRALGLLLLSSVLAMTTIVSRYGNDLVENFTPDEINVVNQLYAVAPPGSVLIEAVHNTPWRSQEYAGYKYDTLLSAVATPTVTRLTCGTVEWLGQSAGAYLIVTKSQVDEAETLGIGPQGDVNRFVSTCSTRPGWSLVYQNPGGVVYHIQGAGNAK</sequence>
<dbReference type="STRING" id="1338436.LK10_17550"/>
<dbReference type="AlphaFoldDB" id="A0A0B2AHE8"/>
<organism evidence="2 3">
    <name type="scientific">Sinomonas humi</name>
    <dbReference type="NCBI Taxonomy" id="1338436"/>
    <lineage>
        <taxon>Bacteria</taxon>
        <taxon>Bacillati</taxon>
        <taxon>Actinomycetota</taxon>
        <taxon>Actinomycetes</taxon>
        <taxon>Micrococcales</taxon>
        <taxon>Micrococcaceae</taxon>
        <taxon>Sinomonas</taxon>
    </lineage>
</organism>
<dbReference type="OrthoDB" id="139907at2"/>
<gene>
    <name evidence="2" type="ORF">LK10_17550</name>
</gene>
<evidence type="ECO:0000256" key="1">
    <source>
        <dbReference type="SAM" id="Phobius"/>
    </source>
</evidence>
<feature type="transmembrane region" description="Helical" evidence="1">
    <location>
        <begin position="356"/>
        <end position="373"/>
    </location>
</feature>
<evidence type="ECO:0000313" key="3">
    <source>
        <dbReference type="Proteomes" id="UP000030982"/>
    </source>
</evidence>
<protein>
    <recommendedName>
        <fullName evidence="4">Glycosyltransferase RgtA/B/C/D-like domain-containing protein</fullName>
    </recommendedName>
</protein>
<feature type="transmembrane region" description="Helical" evidence="1">
    <location>
        <begin position="380"/>
        <end position="397"/>
    </location>
</feature>
<keyword evidence="1" id="KW-0812">Transmembrane</keyword>
<feature type="transmembrane region" description="Helical" evidence="1">
    <location>
        <begin position="276"/>
        <end position="293"/>
    </location>
</feature>
<feature type="transmembrane region" description="Helical" evidence="1">
    <location>
        <begin position="144"/>
        <end position="164"/>
    </location>
</feature>
<feature type="transmembrane region" description="Helical" evidence="1">
    <location>
        <begin position="68"/>
        <end position="87"/>
    </location>
</feature>
<feature type="transmembrane region" description="Helical" evidence="1">
    <location>
        <begin position="436"/>
        <end position="456"/>
    </location>
</feature>
<keyword evidence="1" id="KW-0472">Membrane</keyword>
<accession>A0A0B2AHE8</accession>
<dbReference type="EMBL" id="JTDL01000144">
    <property type="protein sequence ID" value="KHL01252.1"/>
    <property type="molecule type" value="Genomic_DNA"/>
</dbReference>
<comment type="caution">
    <text evidence="2">The sequence shown here is derived from an EMBL/GenBank/DDBJ whole genome shotgun (WGS) entry which is preliminary data.</text>
</comment>
<feature type="transmembrane region" description="Helical" evidence="1">
    <location>
        <begin position="253"/>
        <end position="270"/>
    </location>
</feature>
<evidence type="ECO:0008006" key="4">
    <source>
        <dbReference type="Google" id="ProtNLM"/>
    </source>
</evidence>
<reference evidence="2 3" key="1">
    <citation type="submission" date="2014-09" db="EMBL/GenBank/DDBJ databases">
        <title>Genome sequence of Sinomonas sp. MUSC 117.</title>
        <authorList>
            <person name="Lee L.-H."/>
        </authorList>
    </citation>
    <scope>NUCLEOTIDE SEQUENCE [LARGE SCALE GENOMIC DNA]</scope>
    <source>
        <strain evidence="2 3">MUSC 117</strain>
    </source>
</reference>
<dbReference type="Proteomes" id="UP000030982">
    <property type="component" value="Unassembled WGS sequence"/>
</dbReference>
<feature type="transmembrane region" description="Helical" evidence="1">
    <location>
        <begin position="298"/>
        <end position="317"/>
    </location>
</feature>
<evidence type="ECO:0000313" key="2">
    <source>
        <dbReference type="EMBL" id="KHL01252.1"/>
    </source>
</evidence>
<keyword evidence="1" id="KW-1133">Transmembrane helix</keyword>
<feature type="transmembrane region" description="Helical" evidence="1">
    <location>
        <begin position="403"/>
        <end position="424"/>
    </location>
</feature>
<proteinExistence type="predicted"/>